<evidence type="ECO:0000313" key="1">
    <source>
        <dbReference type="EMBL" id="KZS03361.1"/>
    </source>
</evidence>
<reference evidence="1 2" key="1">
    <citation type="submission" date="2016-03" db="EMBL/GenBank/DDBJ databases">
        <title>EvidentialGene: Evidence-directed Construction of Genes on Genomes.</title>
        <authorList>
            <person name="Gilbert D.G."/>
            <person name="Choi J.-H."/>
            <person name="Mockaitis K."/>
            <person name="Colbourne J."/>
            <person name="Pfrender M."/>
        </authorList>
    </citation>
    <scope>NUCLEOTIDE SEQUENCE [LARGE SCALE GENOMIC DNA]</scope>
    <source>
        <strain evidence="1 2">Xinb3</strain>
        <tissue evidence="1">Complete organism</tissue>
    </source>
</reference>
<comment type="caution">
    <text evidence="1">The sequence shown here is derived from an EMBL/GenBank/DDBJ whole genome shotgun (WGS) entry which is preliminary data.</text>
</comment>
<accession>A0A164KL80</accession>
<dbReference type="EMBL" id="LRGB01003296">
    <property type="protein sequence ID" value="KZS03361.1"/>
    <property type="molecule type" value="Genomic_DNA"/>
</dbReference>
<keyword evidence="2" id="KW-1185">Reference proteome</keyword>
<dbReference type="Proteomes" id="UP000076858">
    <property type="component" value="Unassembled WGS sequence"/>
</dbReference>
<proteinExistence type="predicted"/>
<dbReference type="OrthoDB" id="6375458at2759"/>
<sequence>MAAQHVQPITRCLSKGRIGDQLSASCLFSRAICVTGNLRSVGEVRFFQIPASPNKRYPLDSIIIQKRRALWLGRLNVNDYKIKTKYFMCNIHFLFAGCHKEKPCYYGDNYHPDWAHSLILNQSPLLSAATPLHQEEFFPATIEIFILK</sequence>
<evidence type="ECO:0008006" key="3">
    <source>
        <dbReference type="Google" id="ProtNLM"/>
    </source>
</evidence>
<dbReference type="AlphaFoldDB" id="A0A164KL80"/>
<protein>
    <recommendedName>
        <fullName evidence="3">THAP-type domain-containing protein</fullName>
    </recommendedName>
</protein>
<name>A0A164KL80_9CRUS</name>
<gene>
    <name evidence="1" type="ORF">APZ42_033944</name>
</gene>
<evidence type="ECO:0000313" key="2">
    <source>
        <dbReference type="Proteomes" id="UP000076858"/>
    </source>
</evidence>
<organism evidence="1 2">
    <name type="scientific">Daphnia magna</name>
    <dbReference type="NCBI Taxonomy" id="35525"/>
    <lineage>
        <taxon>Eukaryota</taxon>
        <taxon>Metazoa</taxon>
        <taxon>Ecdysozoa</taxon>
        <taxon>Arthropoda</taxon>
        <taxon>Crustacea</taxon>
        <taxon>Branchiopoda</taxon>
        <taxon>Diplostraca</taxon>
        <taxon>Cladocera</taxon>
        <taxon>Anomopoda</taxon>
        <taxon>Daphniidae</taxon>
        <taxon>Daphnia</taxon>
    </lineage>
</organism>